<protein>
    <submittedName>
        <fullName evidence="16">Fructose PTS transporter subunit IIB</fullName>
        <ecNumber evidence="16">2.7.1.202</ecNumber>
    </submittedName>
</protein>
<feature type="transmembrane region" description="Helical" evidence="13">
    <location>
        <begin position="232"/>
        <end position="255"/>
    </location>
</feature>
<evidence type="ECO:0000256" key="13">
    <source>
        <dbReference type="SAM" id="Phobius"/>
    </source>
</evidence>
<evidence type="ECO:0000259" key="15">
    <source>
        <dbReference type="PROSITE" id="PS51104"/>
    </source>
</evidence>
<evidence type="ECO:0000256" key="4">
    <source>
        <dbReference type="ARBA" id="ARBA00022553"/>
    </source>
</evidence>
<dbReference type="CDD" id="cd05569">
    <property type="entry name" value="PTS_IIB_fructose"/>
    <property type="match status" value="1"/>
</dbReference>
<keyword evidence="10 13" id="KW-1133">Transmembrane helix</keyword>
<feature type="domain" description="PTS EIIC type-2" evidence="15">
    <location>
        <begin position="145"/>
        <end position="379"/>
    </location>
</feature>
<dbReference type="InterPro" id="IPR036095">
    <property type="entry name" value="PTS_EIIB-like_sf"/>
</dbReference>
<evidence type="ECO:0000313" key="17">
    <source>
        <dbReference type="Proteomes" id="UP001281447"/>
    </source>
</evidence>
<dbReference type="SUPFAM" id="SSF52794">
    <property type="entry name" value="PTS system IIB component-like"/>
    <property type="match status" value="1"/>
</dbReference>
<evidence type="ECO:0000256" key="3">
    <source>
        <dbReference type="ARBA" id="ARBA00022475"/>
    </source>
</evidence>
<feature type="region of interest" description="Disordered" evidence="12">
    <location>
        <begin position="117"/>
        <end position="136"/>
    </location>
</feature>
<name>A0ABU5C2P0_9BACI</name>
<keyword evidence="5" id="KW-0762">Sugar transport</keyword>
<gene>
    <name evidence="16" type="ORF">RWE15_02915</name>
</gene>
<reference evidence="16 17" key="1">
    <citation type="submission" date="2023-10" db="EMBL/GenBank/DDBJ databases">
        <title>Virgibacillus halophilus 5B73C genome.</title>
        <authorList>
            <person name="Miliotis G."/>
            <person name="Sengupta P."/>
            <person name="Hameed A."/>
            <person name="Chuvochina M."/>
            <person name="Mcdonagh F."/>
            <person name="Simpson A.C."/>
            <person name="Singh N.K."/>
            <person name="Rekha P.D."/>
            <person name="Raman K."/>
            <person name="Hugenholtz P."/>
            <person name="Venkateswaran K."/>
        </authorList>
    </citation>
    <scope>NUCLEOTIDE SEQUENCE [LARGE SCALE GENOMIC DNA]</scope>
    <source>
        <strain evidence="16 17">5B73C</strain>
    </source>
</reference>
<dbReference type="Gene3D" id="3.40.50.2300">
    <property type="match status" value="1"/>
</dbReference>
<dbReference type="PROSITE" id="PS51099">
    <property type="entry name" value="PTS_EIIB_TYPE_2"/>
    <property type="match status" value="1"/>
</dbReference>
<dbReference type="PANTHER" id="PTHR30505">
    <property type="entry name" value="FRUCTOSE-LIKE PERMEASE"/>
    <property type="match status" value="1"/>
</dbReference>
<dbReference type="InterPro" id="IPR013014">
    <property type="entry name" value="PTS_EIIC_2"/>
</dbReference>
<keyword evidence="3" id="KW-1003">Cell membrane</keyword>
<keyword evidence="7" id="KW-0598">Phosphotransferase system</keyword>
<dbReference type="InterPro" id="IPR003353">
    <property type="entry name" value="PTS_IIB_fruc"/>
</dbReference>
<evidence type="ECO:0000256" key="1">
    <source>
        <dbReference type="ARBA" id="ARBA00004651"/>
    </source>
</evidence>
<evidence type="ECO:0000256" key="9">
    <source>
        <dbReference type="ARBA" id="ARBA00022777"/>
    </source>
</evidence>
<comment type="caution">
    <text evidence="16">The sequence shown here is derived from an EMBL/GenBank/DDBJ whole genome shotgun (WGS) entry which is preliminary data.</text>
</comment>
<dbReference type="InterPro" id="IPR013011">
    <property type="entry name" value="PTS_EIIB_2"/>
</dbReference>
<keyword evidence="8 13" id="KW-0812">Transmembrane</keyword>
<evidence type="ECO:0000256" key="5">
    <source>
        <dbReference type="ARBA" id="ARBA00022597"/>
    </source>
</evidence>
<dbReference type="PROSITE" id="PS51104">
    <property type="entry name" value="PTS_EIIC_TYPE_2"/>
    <property type="match status" value="1"/>
</dbReference>
<dbReference type="Pfam" id="PF02378">
    <property type="entry name" value="PTS_EIIC"/>
    <property type="match status" value="1"/>
</dbReference>
<feature type="transmembrane region" description="Helical" evidence="13">
    <location>
        <begin position="267"/>
        <end position="289"/>
    </location>
</feature>
<evidence type="ECO:0000256" key="12">
    <source>
        <dbReference type="SAM" id="MobiDB-lite"/>
    </source>
</evidence>
<evidence type="ECO:0000256" key="8">
    <source>
        <dbReference type="ARBA" id="ARBA00022692"/>
    </source>
</evidence>
<feature type="domain" description="PTS EIIB type-2" evidence="14">
    <location>
        <begin position="15"/>
        <end position="113"/>
    </location>
</feature>
<accession>A0ABU5C2P0</accession>
<organism evidence="16 17">
    <name type="scientific">Tigheibacillus halophilus</name>
    <dbReference type="NCBI Taxonomy" id="361280"/>
    <lineage>
        <taxon>Bacteria</taxon>
        <taxon>Bacillati</taxon>
        <taxon>Bacillota</taxon>
        <taxon>Bacilli</taxon>
        <taxon>Bacillales</taxon>
        <taxon>Bacillaceae</taxon>
        <taxon>Tigheibacillus</taxon>
    </lineage>
</organism>
<keyword evidence="17" id="KW-1185">Reference proteome</keyword>
<dbReference type="InterPro" id="IPR050864">
    <property type="entry name" value="Bacterial_PTS_Sugar_Transport"/>
</dbReference>
<keyword evidence="2" id="KW-0813">Transport</keyword>
<evidence type="ECO:0000259" key="14">
    <source>
        <dbReference type="PROSITE" id="PS51099"/>
    </source>
</evidence>
<dbReference type="Proteomes" id="UP001281447">
    <property type="component" value="Unassembled WGS sequence"/>
</dbReference>
<dbReference type="InterPro" id="IPR003501">
    <property type="entry name" value="PTS_EIIB_2/3"/>
</dbReference>
<feature type="transmembrane region" description="Helical" evidence="13">
    <location>
        <begin position="295"/>
        <end position="313"/>
    </location>
</feature>
<evidence type="ECO:0000256" key="6">
    <source>
        <dbReference type="ARBA" id="ARBA00022679"/>
    </source>
</evidence>
<evidence type="ECO:0000256" key="7">
    <source>
        <dbReference type="ARBA" id="ARBA00022683"/>
    </source>
</evidence>
<feature type="transmembrane region" description="Helical" evidence="13">
    <location>
        <begin position="186"/>
        <end position="212"/>
    </location>
</feature>
<dbReference type="EMBL" id="JAWDIP010000003">
    <property type="protein sequence ID" value="MDY0393582.1"/>
    <property type="molecule type" value="Genomic_DNA"/>
</dbReference>
<dbReference type="InterPro" id="IPR003352">
    <property type="entry name" value="PTS_EIIC"/>
</dbReference>
<keyword evidence="4" id="KW-0597">Phosphoprotein</keyword>
<comment type="subcellular location">
    <subcellularLocation>
        <location evidence="1">Cell membrane</location>
        <topology evidence="1">Multi-pass membrane protein</topology>
    </subcellularLocation>
</comment>
<keyword evidence="11 13" id="KW-0472">Membrane</keyword>
<feature type="transmembrane region" description="Helical" evidence="13">
    <location>
        <begin position="155"/>
        <end position="174"/>
    </location>
</feature>
<dbReference type="PANTHER" id="PTHR30505:SF0">
    <property type="entry name" value="FRUCTOSE-LIKE PTS SYSTEM EIIBC COMPONENT-RELATED"/>
    <property type="match status" value="1"/>
</dbReference>
<proteinExistence type="predicted"/>
<evidence type="ECO:0000256" key="11">
    <source>
        <dbReference type="ARBA" id="ARBA00023136"/>
    </source>
</evidence>
<evidence type="ECO:0000313" key="16">
    <source>
        <dbReference type="EMBL" id="MDY0393582.1"/>
    </source>
</evidence>
<keyword evidence="9" id="KW-0418">Kinase</keyword>
<evidence type="ECO:0000256" key="10">
    <source>
        <dbReference type="ARBA" id="ARBA00022989"/>
    </source>
</evidence>
<keyword evidence="6 16" id="KW-0808">Transferase</keyword>
<dbReference type="GO" id="GO:0016740">
    <property type="term" value="F:transferase activity"/>
    <property type="evidence" value="ECO:0007669"/>
    <property type="project" value="UniProtKB-KW"/>
</dbReference>
<dbReference type="Pfam" id="PF02302">
    <property type="entry name" value="PTS_IIB"/>
    <property type="match status" value="1"/>
</dbReference>
<sequence length="379" mass="41452">MVLNKRGEFIWKKKLAAVTNCPAGIAHTYMSAEALQREAEKRGDTMKVETQGSVGVENELTSENIAQADYIIIAAGRGMSDDELRRFNGKKVLFVDVSDVLRDVSSTMDRLEREARTYYAQDEGNDDQPTGTSAASRHKRGVAGVFQHLMNGVSFMIPFVTAGGILLAISAALVGGGKTVEGSFAYLLEQVGVIGFDLMIPILAGYTAYSIADKPALAPAMIGAWLANQADILGTKGGAGFLGAILVGLLVGYFVRWFKKFKLPKSLTPLMSFLIIPTVSTLLIAVVVFYFIGPVIAGIMLALTTFFKFYVIIQSGHHLCDYWYDDSFRYGRSYQQDCLSIFLRHGCTGKCLLFWDSCFDHSYSTGCFGTGDNDQAKFV</sequence>
<dbReference type="NCBIfam" id="TIGR00829">
    <property type="entry name" value="FRU"/>
    <property type="match status" value="1"/>
</dbReference>
<dbReference type="EC" id="2.7.1.202" evidence="16"/>
<evidence type="ECO:0000256" key="2">
    <source>
        <dbReference type="ARBA" id="ARBA00022448"/>
    </source>
</evidence>